<protein>
    <submittedName>
        <fullName evidence="1">Uncharacterized protein</fullName>
    </submittedName>
</protein>
<gene>
    <name evidence="1" type="ORF">HPB52_000411</name>
</gene>
<organism evidence="1 2">
    <name type="scientific">Rhipicephalus sanguineus</name>
    <name type="common">Brown dog tick</name>
    <name type="synonym">Ixodes sanguineus</name>
    <dbReference type="NCBI Taxonomy" id="34632"/>
    <lineage>
        <taxon>Eukaryota</taxon>
        <taxon>Metazoa</taxon>
        <taxon>Ecdysozoa</taxon>
        <taxon>Arthropoda</taxon>
        <taxon>Chelicerata</taxon>
        <taxon>Arachnida</taxon>
        <taxon>Acari</taxon>
        <taxon>Parasitiformes</taxon>
        <taxon>Ixodida</taxon>
        <taxon>Ixodoidea</taxon>
        <taxon>Ixodidae</taxon>
        <taxon>Rhipicephalinae</taxon>
        <taxon>Rhipicephalus</taxon>
        <taxon>Rhipicephalus</taxon>
    </lineage>
</organism>
<accession>A0A9D4QFX6</accession>
<evidence type="ECO:0000313" key="1">
    <source>
        <dbReference type="EMBL" id="KAH7981636.1"/>
    </source>
</evidence>
<reference evidence="1" key="1">
    <citation type="journal article" date="2020" name="Cell">
        <title>Large-Scale Comparative Analyses of Tick Genomes Elucidate Their Genetic Diversity and Vector Capacities.</title>
        <authorList>
            <consortium name="Tick Genome and Microbiome Consortium (TIGMIC)"/>
            <person name="Jia N."/>
            <person name="Wang J."/>
            <person name="Shi W."/>
            <person name="Du L."/>
            <person name="Sun Y."/>
            <person name="Zhan W."/>
            <person name="Jiang J.F."/>
            <person name="Wang Q."/>
            <person name="Zhang B."/>
            <person name="Ji P."/>
            <person name="Bell-Sakyi L."/>
            <person name="Cui X.M."/>
            <person name="Yuan T.T."/>
            <person name="Jiang B.G."/>
            <person name="Yang W.F."/>
            <person name="Lam T.T."/>
            <person name="Chang Q.C."/>
            <person name="Ding S.J."/>
            <person name="Wang X.J."/>
            <person name="Zhu J.G."/>
            <person name="Ruan X.D."/>
            <person name="Zhao L."/>
            <person name="Wei J.T."/>
            <person name="Ye R.Z."/>
            <person name="Que T.C."/>
            <person name="Du C.H."/>
            <person name="Zhou Y.H."/>
            <person name="Cheng J.X."/>
            <person name="Dai P.F."/>
            <person name="Guo W.B."/>
            <person name="Han X.H."/>
            <person name="Huang E.J."/>
            <person name="Li L.F."/>
            <person name="Wei W."/>
            <person name="Gao Y.C."/>
            <person name="Liu J.Z."/>
            <person name="Shao H.Z."/>
            <person name="Wang X."/>
            <person name="Wang C.C."/>
            <person name="Yang T.C."/>
            <person name="Huo Q.B."/>
            <person name="Li W."/>
            <person name="Chen H.Y."/>
            <person name="Chen S.E."/>
            <person name="Zhou L.G."/>
            <person name="Ni X.B."/>
            <person name="Tian J.H."/>
            <person name="Sheng Y."/>
            <person name="Liu T."/>
            <person name="Pan Y.S."/>
            <person name="Xia L.Y."/>
            <person name="Li J."/>
            <person name="Zhao F."/>
            <person name="Cao W.C."/>
        </authorList>
    </citation>
    <scope>NUCLEOTIDE SEQUENCE</scope>
    <source>
        <strain evidence="1">Rsan-2018</strain>
    </source>
</reference>
<name>A0A9D4QFX6_RHISA</name>
<dbReference type="Proteomes" id="UP000821837">
    <property type="component" value="Chromosome 1"/>
</dbReference>
<sequence>MAMWRKRAFDVPPEDVDRSVFIYCDPDERPYEYKDFREIWKHLQVDDKISSFYPIKYTNAWLLKLKTPEAKQVLLKVDGISVKQVYCKIQDSAMPEHLITVHWVPMSMTDLTPIRLVFEEYGLVSCVRRVVRPVLNVGDIEFTSVKVTMTLWKGVTERDMPYELHLNGVSHLVVVPGRPPFCLKCRSRGHTFISCNTPKCAKCGRWGHKHHKAHHGPV</sequence>
<evidence type="ECO:0000313" key="2">
    <source>
        <dbReference type="Proteomes" id="UP000821837"/>
    </source>
</evidence>
<dbReference type="VEuPathDB" id="VectorBase:RSAN_039935"/>
<proteinExistence type="predicted"/>
<dbReference type="AlphaFoldDB" id="A0A9D4QFX6"/>
<comment type="caution">
    <text evidence="1">The sequence shown here is derived from an EMBL/GenBank/DDBJ whole genome shotgun (WGS) entry which is preliminary data.</text>
</comment>
<keyword evidence="2" id="KW-1185">Reference proteome</keyword>
<dbReference type="EMBL" id="JABSTV010001245">
    <property type="protein sequence ID" value="KAH7981636.1"/>
    <property type="molecule type" value="Genomic_DNA"/>
</dbReference>
<reference evidence="1" key="2">
    <citation type="submission" date="2021-09" db="EMBL/GenBank/DDBJ databases">
        <authorList>
            <person name="Jia N."/>
            <person name="Wang J."/>
            <person name="Shi W."/>
            <person name="Du L."/>
            <person name="Sun Y."/>
            <person name="Zhan W."/>
            <person name="Jiang J."/>
            <person name="Wang Q."/>
            <person name="Zhang B."/>
            <person name="Ji P."/>
            <person name="Sakyi L.B."/>
            <person name="Cui X."/>
            <person name="Yuan T."/>
            <person name="Jiang B."/>
            <person name="Yang W."/>
            <person name="Lam T.T.-Y."/>
            <person name="Chang Q."/>
            <person name="Ding S."/>
            <person name="Wang X."/>
            <person name="Zhu J."/>
            <person name="Ruan X."/>
            <person name="Zhao L."/>
            <person name="Wei J."/>
            <person name="Que T."/>
            <person name="Du C."/>
            <person name="Cheng J."/>
            <person name="Dai P."/>
            <person name="Han X."/>
            <person name="Huang E."/>
            <person name="Gao Y."/>
            <person name="Liu J."/>
            <person name="Shao H."/>
            <person name="Ye R."/>
            <person name="Li L."/>
            <person name="Wei W."/>
            <person name="Wang X."/>
            <person name="Wang C."/>
            <person name="Huo Q."/>
            <person name="Li W."/>
            <person name="Guo W."/>
            <person name="Chen H."/>
            <person name="Chen S."/>
            <person name="Zhou L."/>
            <person name="Zhou L."/>
            <person name="Ni X."/>
            <person name="Tian J."/>
            <person name="Zhou Y."/>
            <person name="Sheng Y."/>
            <person name="Liu T."/>
            <person name="Pan Y."/>
            <person name="Xia L."/>
            <person name="Li J."/>
            <person name="Zhao F."/>
            <person name="Cao W."/>
        </authorList>
    </citation>
    <scope>NUCLEOTIDE SEQUENCE</scope>
    <source>
        <strain evidence="1">Rsan-2018</strain>
        <tissue evidence="1">Larvae</tissue>
    </source>
</reference>